<dbReference type="SUPFAM" id="SSF56645">
    <property type="entry name" value="Acyl-CoA dehydrogenase NM domain-like"/>
    <property type="match status" value="1"/>
</dbReference>
<dbReference type="RefSeq" id="WP_060653713.1">
    <property type="nucleotide sequence ID" value="NZ_AZXY01000012.1"/>
</dbReference>
<comment type="similarity">
    <text evidence="2">Belongs to the acyl-CoA dehydrogenase family.</text>
</comment>
<evidence type="ECO:0000256" key="2">
    <source>
        <dbReference type="ARBA" id="ARBA00009347"/>
    </source>
</evidence>
<dbReference type="AlphaFoldDB" id="A0A0V9UFW9"/>
<dbReference type="SUPFAM" id="SSF47203">
    <property type="entry name" value="Acyl-CoA dehydrogenase C-terminal domain-like"/>
    <property type="match status" value="1"/>
</dbReference>
<dbReference type="Gene3D" id="1.20.140.10">
    <property type="entry name" value="Butyryl-CoA Dehydrogenase, subunit A, domain 3"/>
    <property type="match status" value="1"/>
</dbReference>
<organism evidence="8 9">
    <name type="scientific">Rhodococcus pyridinivorans KG-16</name>
    <dbReference type="NCBI Taxonomy" id="1441730"/>
    <lineage>
        <taxon>Bacteria</taxon>
        <taxon>Bacillati</taxon>
        <taxon>Actinomycetota</taxon>
        <taxon>Actinomycetes</taxon>
        <taxon>Mycobacteriales</taxon>
        <taxon>Nocardiaceae</taxon>
        <taxon>Rhodococcus</taxon>
    </lineage>
</organism>
<gene>
    <name evidence="8" type="ORF">Z045_21165</name>
</gene>
<comment type="cofactor">
    <cofactor evidence="1">
        <name>FAD</name>
        <dbReference type="ChEBI" id="CHEBI:57692"/>
    </cofactor>
</comment>
<evidence type="ECO:0000313" key="8">
    <source>
        <dbReference type="EMBL" id="KSZ56916.1"/>
    </source>
</evidence>
<dbReference type="GO" id="GO:0050660">
    <property type="term" value="F:flavin adenine dinucleotide binding"/>
    <property type="evidence" value="ECO:0007669"/>
    <property type="project" value="InterPro"/>
</dbReference>
<reference evidence="8 9" key="2">
    <citation type="journal article" date="2016" name="Genome Announc.">
        <title>Draft Genome Sequence of a Versatile Hydrocarbon-Degrading Bacterium, Rhodococcus pyridinivorans Strain KG-16, Collected from Oil Fields in India.</title>
        <authorList>
            <person name="Aggarwal R.K."/>
            <person name="Dawar C."/>
            <person name="Phanindranath R."/>
            <person name="Mutnuri L."/>
            <person name="Dayal A.M."/>
        </authorList>
    </citation>
    <scope>NUCLEOTIDE SEQUENCE [LARGE SCALE GENOMIC DNA]</scope>
    <source>
        <strain evidence="8 9">KG-16</strain>
    </source>
</reference>
<dbReference type="InterPro" id="IPR009075">
    <property type="entry name" value="AcylCo_DH/oxidase_C"/>
</dbReference>
<feature type="domain" description="Acyl-CoA dehydrogenase/oxidase C-terminal" evidence="6">
    <location>
        <begin position="217"/>
        <end position="353"/>
    </location>
</feature>
<dbReference type="EMBL" id="AZXY01000012">
    <property type="protein sequence ID" value="KSZ56916.1"/>
    <property type="molecule type" value="Genomic_DNA"/>
</dbReference>
<keyword evidence="5" id="KW-0560">Oxidoreductase</keyword>
<comment type="caution">
    <text evidence="8">The sequence shown here is derived from an EMBL/GenBank/DDBJ whole genome shotgun (WGS) entry which is preliminary data.</text>
</comment>
<dbReference type="PANTHER" id="PTHR43884">
    <property type="entry name" value="ACYL-COA DEHYDROGENASE"/>
    <property type="match status" value="1"/>
</dbReference>
<dbReference type="PANTHER" id="PTHR43884:SF20">
    <property type="entry name" value="ACYL-COA DEHYDROGENASE FADE28"/>
    <property type="match status" value="1"/>
</dbReference>
<protein>
    <submittedName>
        <fullName evidence="8">Acyl-CoA dehydrogenase</fullName>
    </submittedName>
</protein>
<dbReference type="CDD" id="cd00567">
    <property type="entry name" value="ACAD"/>
    <property type="match status" value="1"/>
</dbReference>
<evidence type="ECO:0000259" key="6">
    <source>
        <dbReference type="Pfam" id="PF00441"/>
    </source>
</evidence>
<dbReference type="GO" id="GO:0003995">
    <property type="term" value="F:acyl-CoA dehydrogenase activity"/>
    <property type="evidence" value="ECO:0007669"/>
    <property type="project" value="TreeGrafter"/>
</dbReference>
<name>A0A0V9UFW9_9NOCA</name>
<accession>A0A0V9UFW9</accession>
<proteinExistence type="inferred from homology"/>
<dbReference type="InterPro" id="IPR036250">
    <property type="entry name" value="AcylCo_DH-like_C"/>
</dbReference>
<evidence type="ECO:0000313" key="9">
    <source>
        <dbReference type="Proteomes" id="UP000053060"/>
    </source>
</evidence>
<dbReference type="Gene3D" id="1.10.540.10">
    <property type="entry name" value="Acyl-CoA dehydrogenase/oxidase, N-terminal domain"/>
    <property type="match status" value="1"/>
</dbReference>
<evidence type="ECO:0000256" key="5">
    <source>
        <dbReference type="ARBA" id="ARBA00023002"/>
    </source>
</evidence>
<evidence type="ECO:0000259" key="7">
    <source>
        <dbReference type="Pfam" id="PF02771"/>
    </source>
</evidence>
<dbReference type="Gene3D" id="2.40.110.10">
    <property type="entry name" value="Butyryl-CoA Dehydrogenase, subunit A, domain 2"/>
    <property type="match status" value="1"/>
</dbReference>
<dbReference type="Pfam" id="PF02771">
    <property type="entry name" value="Acyl-CoA_dh_N"/>
    <property type="match status" value="1"/>
</dbReference>
<sequence>MEFELDDDLIAVEDLASQVFGSLAKVERVVEVERKEGGFDATLWQALADAGILGLALPESVGGAGMGMLGLTTILQQQGRRVAPVPVWSTVAGAALPLAQFGTETQVERYVPKLIDGSVVLTGAFDDTPGASPTVTAIRKGDDLVISGEIPSVPWAPIIAGVVVPVRCDDDSVAVVVAPVDATGVEAVPVAVTGRGAEAAVRFTDVHIGAEDVLPGDGEEIAAWTRRRIRIALAAVQLGVCEETLRATAKYTSERVQFGRPLSTNQAVAMRAADAYLDTEAIRLTVRKAAWLIDVGREDEVESAALVAKWWASRGGVRVGLTGQHLHGGIGADIDYPIHRYFLWGRQLAFTFGGADATAAALGDVLDTAPSIGAAG</sequence>
<dbReference type="InterPro" id="IPR037069">
    <property type="entry name" value="AcylCoA_DH/ox_N_sf"/>
</dbReference>
<dbReference type="InterPro" id="IPR013786">
    <property type="entry name" value="AcylCoA_DH/ox_N"/>
</dbReference>
<feature type="domain" description="Acyl-CoA dehydrogenase/oxidase N-terminal" evidence="7">
    <location>
        <begin position="28"/>
        <end position="117"/>
    </location>
</feature>
<keyword evidence="3" id="KW-0285">Flavoprotein</keyword>
<dbReference type="InterPro" id="IPR046373">
    <property type="entry name" value="Acyl-CoA_Oxase/DH_mid-dom_sf"/>
</dbReference>
<dbReference type="PATRIC" id="fig|1441730.3.peg.4432"/>
<dbReference type="InterPro" id="IPR009100">
    <property type="entry name" value="AcylCoA_DH/oxidase_NM_dom_sf"/>
</dbReference>
<dbReference type="Pfam" id="PF00441">
    <property type="entry name" value="Acyl-CoA_dh_1"/>
    <property type="match status" value="1"/>
</dbReference>
<evidence type="ECO:0000256" key="1">
    <source>
        <dbReference type="ARBA" id="ARBA00001974"/>
    </source>
</evidence>
<reference evidence="9" key="1">
    <citation type="submission" date="2015-01" db="EMBL/GenBank/DDBJ databases">
        <title>Draft genome sequence of Rhodococcus pyridinivorans strain KG-16, a hydrocarbon-degrading bacterium.</title>
        <authorList>
            <person name="Aggarwal R.K."/>
            <person name="Dawar C."/>
        </authorList>
    </citation>
    <scope>NUCLEOTIDE SEQUENCE [LARGE SCALE GENOMIC DNA]</scope>
    <source>
        <strain evidence="9">KG-16</strain>
    </source>
</reference>
<evidence type="ECO:0000256" key="3">
    <source>
        <dbReference type="ARBA" id="ARBA00022630"/>
    </source>
</evidence>
<dbReference type="Proteomes" id="UP000053060">
    <property type="component" value="Unassembled WGS sequence"/>
</dbReference>
<evidence type="ECO:0000256" key="4">
    <source>
        <dbReference type="ARBA" id="ARBA00022827"/>
    </source>
</evidence>
<keyword evidence="4" id="KW-0274">FAD</keyword>